<keyword evidence="2" id="KW-0472">Membrane</keyword>
<keyword evidence="2" id="KW-0812">Transmembrane</keyword>
<keyword evidence="3" id="KW-0732">Signal</keyword>
<feature type="transmembrane region" description="Helical" evidence="2">
    <location>
        <begin position="256"/>
        <end position="273"/>
    </location>
</feature>
<dbReference type="EMBL" id="LS423452">
    <property type="protein sequence ID" value="SPS05872.1"/>
    <property type="molecule type" value="Genomic_DNA"/>
</dbReference>
<feature type="transmembrane region" description="Helical" evidence="2">
    <location>
        <begin position="406"/>
        <end position="424"/>
    </location>
</feature>
<evidence type="ECO:0000313" key="4">
    <source>
        <dbReference type="EMBL" id="SPS05872.1"/>
    </source>
</evidence>
<feature type="coiled-coil region" evidence="1">
    <location>
        <begin position="328"/>
        <end position="355"/>
    </location>
</feature>
<feature type="signal peptide" evidence="3">
    <location>
        <begin position="1"/>
        <end position="31"/>
    </location>
</feature>
<name>A0A2X0R798_9PROT</name>
<accession>A0A2X0R798</accession>
<dbReference type="AlphaFoldDB" id="A0A2X0R798"/>
<feature type="chain" id="PRO_5016051713" evidence="3">
    <location>
        <begin position="32"/>
        <end position="433"/>
    </location>
</feature>
<sequence>MKTYRVNPIRQWVWIAVHAIIFLFANSFASAQPVTKPNCPDINSGWLNVMSVKSDRPGTDAKQAAMGEKIIVELQGLAVAVSNQCLDPKLLVLYFDGYPLDGVFPDTIDPTRNELTFTPRRNEKNNGKWSSLIGSPGQFLRPIKVSVGLADQFAFPVAPSSKIDENFNNFEFVVLRKDWFTGLVITFIVLISLFIWLAKNSNIIRDSKPPYPDPGKEKPYSLAKFQASFWFILVVASFLFIWAVTGDHTSILTEQTLILIGIGIGTSLGSAMIDSSKQEGTDNELVGLLPQESKIAAELDINRSEIAKLEASIHAPAATGSVESMDLLRKLKIDTAQKAAELEEIRKKIANVRLELSNPISRGFIKDLLSDASGVNFHRFQMLVWTLVMGFIFCVEVYKTLRMPEFSTTLLALMGISAGTYLGFKIPEVQVQK</sequence>
<evidence type="ECO:0000256" key="1">
    <source>
        <dbReference type="SAM" id="Coils"/>
    </source>
</evidence>
<proteinExistence type="predicted"/>
<feature type="transmembrane region" description="Helical" evidence="2">
    <location>
        <begin position="382"/>
        <end position="400"/>
    </location>
</feature>
<feature type="transmembrane region" description="Helical" evidence="2">
    <location>
        <begin position="227"/>
        <end position="244"/>
    </location>
</feature>
<reference evidence="4" key="1">
    <citation type="submission" date="2018-05" db="EMBL/GenBank/DDBJ databases">
        <authorList>
            <person name="Lanie J.A."/>
            <person name="Ng W.-L."/>
            <person name="Kazmierczak K.M."/>
            <person name="Andrzejewski T.M."/>
            <person name="Davidsen T.M."/>
            <person name="Wayne K.J."/>
            <person name="Tettelin H."/>
            <person name="Glass J.I."/>
            <person name="Rusch D."/>
            <person name="Podicherti R."/>
            <person name="Tsui H.-C.T."/>
            <person name="Winkler M.E."/>
        </authorList>
    </citation>
    <scope>NUCLEOTIDE SEQUENCE</scope>
    <source>
        <strain evidence="4">KNB</strain>
    </source>
</reference>
<organism evidence="4">
    <name type="scientific">Candidatus Nitrotoga fabula</name>
    <dbReference type="NCBI Taxonomy" id="2182327"/>
    <lineage>
        <taxon>Bacteria</taxon>
        <taxon>Pseudomonadati</taxon>
        <taxon>Pseudomonadota</taxon>
        <taxon>Betaproteobacteria</taxon>
        <taxon>Nitrosomonadales</taxon>
        <taxon>Gallionellaceae</taxon>
        <taxon>Candidatus Nitrotoga</taxon>
    </lineage>
</organism>
<evidence type="ECO:0000256" key="3">
    <source>
        <dbReference type="SAM" id="SignalP"/>
    </source>
</evidence>
<feature type="transmembrane region" description="Helical" evidence="2">
    <location>
        <begin position="179"/>
        <end position="198"/>
    </location>
</feature>
<protein>
    <submittedName>
        <fullName evidence="4">Uncharacterized protein</fullName>
    </submittedName>
</protein>
<evidence type="ECO:0000256" key="2">
    <source>
        <dbReference type="SAM" id="Phobius"/>
    </source>
</evidence>
<keyword evidence="2" id="KW-1133">Transmembrane helix</keyword>
<gene>
    <name evidence="4" type="ORF">NITFAB_1462</name>
</gene>
<keyword evidence="1" id="KW-0175">Coiled coil</keyword>